<dbReference type="InterPro" id="IPR022627">
    <property type="entry name" value="DUF3502"/>
</dbReference>
<feature type="chain" id="PRO_5039121661" description="DUF3502 domain-containing protein" evidence="2">
    <location>
        <begin position="22"/>
        <end position="528"/>
    </location>
</feature>
<protein>
    <recommendedName>
        <fullName evidence="3">DUF3502 domain-containing protein</fullName>
    </recommendedName>
</protein>
<dbReference type="PROSITE" id="PS51257">
    <property type="entry name" value="PROKAR_LIPOPROTEIN"/>
    <property type="match status" value="1"/>
</dbReference>
<dbReference type="RefSeq" id="WP_108995661.1">
    <property type="nucleotide sequence ID" value="NZ_BDQX01000394.1"/>
</dbReference>
<keyword evidence="2" id="KW-0732">Signal</keyword>
<organism evidence="4 5">
    <name type="scientific">Paenibacillus agaridevorans</name>
    <dbReference type="NCBI Taxonomy" id="171404"/>
    <lineage>
        <taxon>Bacteria</taxon>
        <taxon>Bacillati</taxon>
        <taxon>Bacillota</taxon>
        <taxon>Bacilli</taxon>
        <taxon>Bacillales</taxon>
        <taxon>Paenibacillaceae</taxon>
        <taxon>Paenibacillus</taxon>
    </lineage>
</organism>
<dbReference type="PANTHER" id="PTHR43649:SF17">
    <property type="entry name" value="ABC TRANSPORTER SOLUTE BINDING PROTEIN-SUGAR TRANSPORT"/>
    <property type="match status" value="1"/>
</dbReference>
<evidence type="ECO:0000256" key="2">
    <source>
        <dbReference type="SAM" id="SignalP"/>
    </source>
</evidence>
<feature type="region of interest" description="Disordered" evidence="1">
    <location>
        <begin position="24"/>
        <end position="52"/>
    </location>
</feature>
<dbReference type="AlphaFoldDB" id="A0A2R5EXB4"/>
<gene>
    <name evidence="4" type="ORF">PAT3040_06153</name>
</gene>
<proteinExistence type="predicted"/>
<dbReference type="EMBL" id="BDQX01000394">
    <property type="protein sequence ID" value="GBG11352.1"/>
    <property type="molecule type" value="Genomic_DNA"/>
</dbReference>
<dbReference type="InterPro" id="IPR050490">
    <property type="entry name" value="Bact_solute-bd_prot1"/>
</dbReference>
<name>A0A2R5EXB4_9BACL</name>
<reference evidence="4 5" key="1">
    <citation type="submission" date="2017-08" db="EMBL/GenBank/DDBJ databases">
        <title>Substantial Increase in Enzyme Production by Combined Drug-Resistance Mutations in Paenibacillus agaridevorans.</title>
        <authorList>
            <person name="Tanaka Y."/>
            <person name="Funane K."/>
            <person name="Hosaka T."/>
            <person name="Shiwa Y."/>
            <person name="Fujita N."/>
            <person name="Miyazaki T."/>
            <person name="Yoshikawa H."/>
            <person name="Murakami K."/>
            <person name="Kasahara K."/>
            <person name="Inaoka T."/>
            <person name="Hiraga Y."/>
            <person name="Ochi K."/>
        </authorList>
    </citation>
    <scope>NUCLEOTIDE SEQUENCE [LARGE SCALE GENOMIC DNA]</scope>
    <source>
        <strain evidence="4 5">T-3040</strain>
    </source>
</reference>
<evidence type="ECO:0000313" key="5">
    <source>
        <dbReference type="Proteomes" id="UP000245202"/>
    </source>
</evidence>
<evidence type="ECO:0000313" key="4">
    <source>
        <dbReference type="EMBL" id="GBG11352.1"/>
    </source>
</evidence>
<feature type="signal peptide" evidence="2">
    <location>
        <begin position="1"/>
        <end position="21"/>
    </location>
</feature>
<evidence type="ECO:0000256" key="1">
    <source>
        <dbReference type="SAM" id="MobiDB-lite"/>
    </source>
</evidence>
<keyword evidence="5" id="KW-1185">Reference proteome</keyword>
<dbReference type="Gene3D" id="3.40.190.10">
    <property type="entry name" value="Periplasmic binding protein-like II"/>
    <property type="match status" value="2"/>
</dbReference>
<dbReference type="PANTHER" id="PTHR43649">
    <property type="entry name" value="ARABINOSE-BINDING PROTEIN-RELATED"/>
    <property type="match status" value="1"/>
</dbReference>
<comment type="caution">
    <text evidence="4">The sequence shown here is derived from an EMBL/GenBank/DDBJ whole genome shotgun (WGS) entry which is preliminary data.</text>
</comment>
<feature type="domain" description="DUF3502" evidence="3">
    <location>
        <begin position="456"/>
        <end position="524"/>
    </location>
</feature>
<sequence length="528" mass="58048">MKGKKLLGVALAATMSMSLLGACSSSNGNEPTNTGSNNGKTPTSTAGTESSGVDTSKEAKLVYYLWGGEGVANKDILAEINKKLKADINATIEVKYIDWGDIATKYPLLFASGEKFDMSHASPGAQVSYYTLASQDALVDITDMLDKVAPKLKAAISEAAWKGTMVNGRIYGVPSMYSEYTPSGYAYRSDLLKKYGMEKIASIEDMEKYMDNVLANESYAPINGNAADAQNMFRMLVDTTGKWLNAPGISFSELNLVTESPESFKKVFHPAFTPEFEAWAVKMREWSDKGYWPKDILSSQVGANTNFQAANSAGYLTHAQDWIGKYGADKKAQPEADPYFYTFAEANGKIKRKIGVENSTVISTNSGNPERALMAIEKFMTDPSYYNLIQYGIEGRQYEIVDGVKKTPESFNQEKDGGGFAAWSLRTDEYNLPMDSENPVRKSLYEEWDKVAINDPYVGFSFDPSKVTTELAAISNVNMQLGMQLMLGKTSKDPKTAVEEYRADLKKAGIDKVIAEVEAQLANFDPIQ</sequence>
<accession>A0A2R5EXB4</accession>
<dbReference type="SUPFAM" id="SSF53850">
    <property type="entry name" value="Periplasmic binding protein-like II"/>
    <property type="match status" value="1"/>
</dbReference>
<dbReference type="Pfam" id="PF12010">
    <property type="entry name" value="DUF3502"/>
    <property type="match status" value="1"/>
</dbReference>
<evidence type="ECO:0000259" key="3">
    <source>
        <dbReference type="Pfam" id="PF12010"/>
    </source>
</evidence>
<dbReference type="Proteomes" id="UP000245202">
    <property type="component" value="Unassembled WGS sequence"/>
</dbReference>